<accession>R0JHD5</accession>
<gene>
    <name evidence="4" type="ORF">SETTUDRAFT_181974</name>
</gene>
<dbReference type="EMBL" id="KB908877">
    <property type="protein sequence ID" value="EOA80803.1"/>
    <property type="molecule type" value="Genomic_DNA"/>
</dbReference>
<dbReference type="GO" id="GO:0016491">
    <property type="term" value="F:oxidoreductase activity"/>
    <property type="evidence" value="ECO:0007669"/>
    <property type="project" value="UniProtKB-KW"/>
</dbReference>
<evidence type="ECO:0000259" key="3">
    <source>
        <dbReference type="PROSITE" id="PS51471"/>
    </source>
</evidence>
<keyword evidence="2" id="KW-0479">Metal-binding</keyword>
<organism evidence="4 5">
    <name type="scientific">Exserohilum turcicum (strain 28A)</name>
    <name type="common">Northern leaf blight fungus</name>
    <name type="synonym">Setosphaeria turcica</name>
    <dbReference type="NCBI Taxonomy" id="671987"/>
    <lineage>
        <taxon>Eukaryota</taxon>
        <taxon>Fungi</taxon>
        <taxon>Dikarya</taxon>
        <taxon>Ascomycota</taxon>
        <taxon>Pezizomycotina</taxon>
        <taxon>Dothideomycetes</taxon>
        <taxon>Pleosporomycetidae</taxon>
        <taxon>Pleosporales</taxon>
        <taxon>Pleosporineae</taxon>
        <taxon>Pleosporaceae</taxon>
        <taxon>Exserohilum</taxon>
    </lineage>
</organism>
<sequence length="429" mass="48223">MWLAYLETTEAIYLPTPMPHGAPPRPGLIVQRFPGGLTWSPAIGVRGFMHTHAARCTPVTSKKNNMATTTTATTEAETWVHYHDGGVPGRRRVLKGTAAKPTFTALPKIDFQRIYSDSLADRKELAAQVGAACRDIGFFYAVNHGVDDEMLQDTMDALKRYFALPTHVKMETHNQKTDKFRGYEAFLEGKLDPSTRGDVKEGFLMGEDFTDPEQLSLLTSTPNPPTHTPRNQWPTHPSALFWRPALYRYYRAMFAFSKRMLRVFALALDLPEDAFDAITTHPMTNVRAVHYPPQQCESDVGIGAHTDFCWFTLVCQSPTAYPALEVLNGNGEWIPVLPEPHTFVVNIADFLKLVTGGTWQSTVHRVRNMGGEERYSIPFFFSPNEDASVSVVRHLRSDGVAYAEFGVGEYFQKRLDIDRRTHLEGHAGE</sequence>
<keyword evidence="2" id="KW-0560">Oxidoreductase</keyword>
<dbReference type="PANTHER" id="PTHR47990">
    <property type="entry name" value="2-OXOGLUTARATE (2OG) AND FE(II)-DEPENDENT OXYGENASE SUPERFAMILY PROTEIN-RELATED"/>
    <property type="match status" value="1"/>
</dbReference>
<feature type="domain" description="Fe2OG dioxygenase" evidence="3">
    <location>
        <begin position="279"/>
        <end position="383"/>
    </location>
</feature>
<dbReference type="InterPro" id="IPR027443">
    <property type="entry name" value="IPNS-like_sf"/>
</dbReference>
<reference evidence="4 5" key="1">
    <citation type="journal article" date="2012" name="PLoS Pathog.">
        <title>Diverse lifestyles and strategies of plant pathogenesis encoded in the genomes of eighteen Dothideomycetes fungi.</title>
        <authorList>
            <person name="Ohm R.A."/>
            <person name="Feau N."/>
            <person name="Henrissat B."/>
            <person name="Schoch C.L."/>
            <person name="Horwitz B.A."/>
            <person name="Barry K.W."/>
            <person name="Condon B.J."/>
            <person name="Copeland A.C."/>
            <person name="Dhillon B."/>
            <person name="Glaser F."/>
            <person name="Hesse C.N."/>
            <person name="Kosti I."/>
            <person name="LaButti K."/>
            <person name="Lindquist E.A."/>
            <person name="Lucas S."/>
            <person name="Salamov A.A."/>
            <person name="Bradshaw R.E."/>
            <person name="Ciuffetti L."/>
            <person name="Hamelin R.C."/>
            <person name="Kema G.H.J."/>
            <person name="Lawrence C."/>
            <person name="Scott J.A."/>
            <person name="Spatafora J.W."/>
            <person name="Turgeon B.G."/>
            <person name="de Wit P.J.G.M."/>
            <person name="Zhong S."/>
            <person name="Goodwin S.B."/>
            <person name="Grigoriev I.V."/>
        </authorList>
    </citation>
    <scope>NUCLEOTIDE SEQUENCE [LARGE SCALE GENOMIC DNA]</scope>
    <source>
        <strain evidence="5">28A</strain>
    </source>
</reference>
<dbReference type="PROSITE" id="PS51471">
    <property type="entry name" value="FE2OG_OXY"/>
    <property type="match status" value="1"/>
</dbReference>
<dbReference type="AlphaFoldDB" id="R0JHD5"/>
<dbReference type="Gene3D" id="2.60.120.330">
    <property type="entry name" value="B-lactam Antibiotic, Isopenicillin N Synthase, Chain"/>
    <property type="match status" value="1"/>
</dbReference>
<evidence type="ECO:0000313" key="5">
    <source>
        <dbReference type="Proteomes" id="UP000016935"/>
    </source>
</evidence>
<dbReference type="eggNOG" id="KOG0143">
    <property type="taxonomic scope" value="Eukaryota"/>
</dbReference>
<dbReference type="GeneID" id="19401881"/>
<dbReference type="InterPro" id="IPR044861">
    <property type="entry name" value="IPNS-like_FE2OG_OXY"/>
</dbReference>
<dbReference type="Pfam" id="PF14226">
    <property type="entry name" value="DIOX_N"/>
    <property type="match status" value="1"/>
</dbReference>
<evidence type="ECO:0000256" key="2">
    <source>
        <dbReference type="RuleBase" id="RU003682"/>
    </source>
</evidence>
<protein>
    <recommendedName>
        <fullName evidence="3">Fe2OG dioxygenase domain-containing protein</fullName>
    </recommendedName>
</protein>
<dbReference type="GO" id="GO:0044283">
    <property type="term" value="P:small molecule biosynthetic process"/>
    <property type="evidence" value="ECO:0007669"/>
    <property type="project" value="UniProtKB-ARBA"/>
</dbReference>
<keyword evidence="2" id="KW-0408">Iron</keyword>
<dbReference type="InterPro" id="IPR050231">
    <property type="entry name" value="Iron_ascorbate_oxido_reductase"/>
</dbReference>
<dbReference type="RefSeq" id="XP_008031419.1">
    <property type="nucleotide sequence ID" value="XM_008033228.1"/>
</dbReference>
<dbReference type="Pfam" id="PF03171">
    <property type="entry name" value="2OG-FeII_Oxy"/>
    <property type="match status" value="1"/>
</dbReference>
<dbReference type="PRINTS" id="PR00682">
    <property type="entry name" value="IPNSYNTHASE"/>
</dbReference>
<dbReference type="SUPFAM" id="SSF51197">
    <property type="entry name" value="Clavaminate synthase-like"/>
    <property type="match status" value="1"/>
</dbReference>
<reference evidence="4 5" key="2">
    <citation type="journal article" date="2013" name="PLoS Genet.">
        <title>Comparative genome structure, secondary metabolite, and effector coding capacity across Cochliobolus pathogens.</title>
        <authorList>
            <person name="Condon B.J."/>
            <person name="Leng Y."/>
            <person name="Wu D."/>
            <person name="Bushley K.E."/>
            <person name="Ohm R.A."/>
            <person name="Otillar R."/>
            <person name="Martin J."/>
            <person name="Schackwitz W."/>
            <person name="Grimwood J."/>
            <person name="MohdZainudin N."/>
            <person name="Xue C."/>
            <person name="Wang R."/>
            <person name="Manning V.A."/>
            <person name="Dhillon B."/>
            <person name="Tu Z.J."/>
            <person name="Steffenson B.J."/>
            <person name="Salamov A."/>
            <person name="Sun H."/>
            <person name="Lowry S."/>
            <person name="LaButti K."/>
            <person name="Han J."/>
            <person name="Copeland A."/>
            <person name="Lindquist E."/>
            <person name="Barry K."/>
            <person name="Schmutz J."/>
            <person name="Baker S.E."/>
            <person name="Ciuffetti L.M."/>
            <person name="Grigoriev I.V."/>
            <person name="Zhong S."/>
            <person name="Turgeon B.G."/>
        </authorList>
    </citation>
    <scope>NUCLEOTIDE SEQUENCE [LARGE SCALE GENOMIC DNA]</scope>
    <source>
        <strain evidence="5">28A</strain>
    </source>
</reference>
<keyword evidence="5" id="KW-1185">Reference proteome</keyword>
<dbReference type="STRING" id="671987.R0JHD5"/>
<proteinExistence type="inferred from homology"/>
<dbReference type="InterPro" id="IPR026992">
    <property type="entry name" value="DIOX_N"/>
</dbReference>
<evidence type="ECO:0000256" key="1">
    <source>
        <dbReference type="ARBA" id="ARBA00008056"/>
    </source>
</evidence>
<dbReference type="HOGENOM" id="CLU_010119_6_3_1"/>
<dbReference type="OrthoDB" id="288590at2759"/>
<evidence type="ECO:0000313" key="4">
    <source>
        <dbReference type="EMBL" id="EOA80803.1"/>
    </source>
</evidence>
<comment type="similarity">
    <text evidence="1 2">Belongs to the iron/ascorbate-dependent oxidoreductase family.</text>
</comment>
<dbReference type="GO" id="GO:0046872">
    <property type="term" value="F:metal ion binding"/>
    <property type="evidence" value="ECO:0007669"/>
    <property type="project" value="UniProtKB-KW"/>
</dbReference>
<dbReference type="Proteomes" id="UP000016935">
    <property type="component" value="Unassembled WGS sequence"/>
</dbReference>
<dbReference type="InterPro" id="IPR005123">
    <property type="entry name" value="Oxoglu/Fe-dep_dioxygenase_dom"/>
</dbReference>
<name>R0JHD5_EXST2</name>